<proteinExistence type="predicted"/>
<dbReference type="EMBL" id="CP111021">
    <property type="protein sequence ID" value="WAR17497.1"/>
    <property type="molecule type" value="Genomic_DNA"/>
</dbReference>
<reference evidence="2" key="1">
    <citation type="submission" date="2022-11" db="EMBL/GenBank/DDBJ databases">
        <title>Centuries of genome instability and evolution in soft-shell clam transmissible cancer (bioRxiv).</title>
        <authorList>
            <person name="Hart S.F.M."/>
            <person name="Yonemitsu M.A."/>
            <person name="Giersch R.M."/>
            <person name="Beal B.F."/>
            <person name="Arriagada G."/>
            <person name="Davis B.W."/>
            <person name="Ostrander E.A."/>
            <person name="Goff S.P."/>
            <person name="Metzger M.J."/>
        </authorList>
    </citation>
    <scope>NUCLEOTIDE SEQUENCE</scope>
    <source>
        <strain evidence="2">MELC-2E11</strain>
        <tissue evidence="2">Siphon/mantle</tissue>
    </source>
</reference>
<feature type="chain" id="PRO_5045465677" evidence="1">
    <location>
        <begin position="23"/>
        <end position="103"/>
    </location>
</feature>
<sequence>MAISRFLTLTFGSIYCAALVYGCSTNTDCPQDQCCGFRRVDIIGLDGICENYSQEGEGCHGSLLWQSCDCAEGLECVEHTGIFAIAHTSKGSCRRTGAPSVVG</sequence>
<name>A0ABY7F5N7_MYAAR</name>
<evidence type="ECO:0000313" key="2">
    <source>
        <dbReference type="EMBL" id="WAR17497.1"/>
    </source>
</evidence>
<gene>
    <name evidence="2" type="ORF">MAR_032091</name>
</gene>
<keyword evidence="3" id="KW-1185">Reference proteome</keyword>
<organism evidence="2 3">
    <name type="scientific">Mya arenaria</name>
    <name type="common">Soft-shell clam</name>
    <dbReference type="NCBI Taxonomy" id="6604"/>
    <lineage>
        <taxon>Eukaryota</taxon>
        <taxon>Metazoa</taxon>
        <taxon>Spiralia</taxon>
        <taxon>Lophotrochozoa</taxon>
        <taxon>Mollusca</taxon>
        <taxon>Bivalvia</taxon>
        <taxon>Autobranchia</taxon>
        <taxon>Heteroconchia</taxon>
        <taxon>Euheterodonta</taxon>
        <taxon>Imparidentia</taxon>
        <taxon>Neoheterodontei</taxon>
        <taxon>Myida</taxon>
        <taxon>Myoidea</taxon>
        <taxon>Myidae</taxon>
        <taxon>Mya</taxon>
    </lineage>
</organism>
<protein>
    <submittedName>
        <fullName evidence="2">Uncharacterized protein</fullName>
    </submittedName>
</protein>
<keyword evidence="1" id="KW-0732">Signal</keyword>
<dbReference type="PROSITE" id="PS51257">
    <property type="entry name" value="PROKAR_LIPOPROTEIN"/>
    <property type="match status" value="1"/>
</dbReference>
<evidence type="ECO:0000256" key="1">
    <source>
        <dbReference type="SAM" id="SignalP"/>
    </source>
</evidence>
<evidence type="ECO:0000313" key="3">
    <source>
        <dbReference type="Proteomes" id="UP001164746"/>
    </source>
</evidence>
<dbReference type="Proteomes" id="UP001164746">
    <property type="component" value="Chromosome 10"/>
</dbReference>
<feature type="signal peptide" evidence="1">
    <location>
        <begin position="1"/>
        <end position="22"/>
    </location>
</feature>
<dbReference type="Gene3D" id="2.10.80.10">
    <property type="entry name" value="Lipase, subunit A"/>
    <property type="match status" value="1"/>
</dbReference>
<accession>A0ABY7F5N7</accession>